<feature type="non-terminal residue" evidence="2">
    <location>
        <position position="280"/>
    </location>
</feature>
<reference evidence="2" key="1">
    <citation type="submission" date="2022-06" db="EMBL/GenBank/DDBJ databases">
        <title>Genome Sequence of Candolleomyces eurysporus.</title>
        <authorList>
            <person name="Buettner E."/>
        </authorList>
    </citation>
    <scope>NUCLEOTIDE SEQUENCE</scope>
    <source>
        <strain evidence="2">VTCC 930004</strain>
    </source>
</reference>
<feature type="region of interest" description="Disordered" evidence="1">
    <location>
        <begin position="33"/>
        <end position="280"/>
    </location>
</feature>
<keyword evidence="3" id="KW-1185">Reference proteome</keyword>
<dbReference type="AlphaFoldDB" id="A0A9W8IPJ0"/>
<sequence>MTQYHQPYEGQYDTEGGECAAWEYTYDLQYEDPQYQDPQYRDPHYPQYQSPRYQYSWQYGDSQYSRYPQEQQHPRNQHQHQQAYTPSPNRHTDIPPSATHGAPTAALPREAQCYSRSESTNGPGYYQQEGNLNSNWAPRGERPGTYYETLPESPVFPLELSEDVDEERVSPQQPPEEFRRENTTTGVAEPVTDGPQRQENGNTSGHRAPAHLAESSAGSSKKGKEKKIKKRGSWMTSFFKRSPGNPNLDPSGGDSEGNDTKGSKSKSKLKWNLILGSGTK</sequence>
<feature type="compositionally biased region" description="Low complexity" evidence="1">
    <location>
        <begin position="45"/>
        <end position="59"/>
    </location>
</feature>
<evidence type="ECO:0000313" key="3">
    <source>
        <dbReference type="Proteomes" id="UP001140091"/>
    </source>
</evidence>
<feature type="compositionally biased region" description="Polar residues" evidence="1">
    <location>
        <begin position="195"/>
        <end position="205"/>
    </location>
</feature>
<name>A0A9W8IPJ0_9AGAR</name>
<organism evidence="2 3">
    <name type="scientific">Candolleomyces eurysporus</name>
    <dbReference type="NCBI Taxonomy" id="2828524"/>
    <lineage>
        <taxon>Eukaryota</taxon>
        <taxon>Fungi</taxon>
        <taxon>Dikarya</taxon>
        <taxon>Basidiomycota</taxon>
        <taxon>Agaricomycotina</taxon>
        <taxon>Agaricomycetes</taxon>
        <taxon>Agaricomycetidae</taxon>
        <taxon>Agaricales</taxon>
        <taxon>Agaricineae</taxon>
        <taxon>Psathyrellaceae</taxon>
        <taxon>Candolleomyces</taxon>
    </lineage>
</organism>
<evidence type="ECO:0000256" key="1">
    <source>
        <dbReference type="SAM" id="MobiDB-lite"/>
    </source>
</evidence>
<feature type="compositionally biased region" description="Polar residues" evidence="1">
    <location>
        <begin position="114"/>
        <end position="136"/>
    </location>
</feature>
<comment type="caution">
    <text evidence="2">The sequence shown here is derived from an EMBL/GenBank/DDBJ whole genome shotgun (WGS) entry which is preliminary data.</text>
</comment>
<dbReference type="EMBL" id="JANBPK010001711">
    <property type="protein sequence ID" value="KAJ2920951.1"/>
    <property type="molecule type" value="Genomic_DNA"/>
</dbReference>
<dbReference type="Proteomes" id="UP001140091">
    <property type="component" value="Unassembled WGS sequence"/>
</dbReference>
<gene>
    <name evidence="2" type="ORF">H1R20_g16141</name>
</gene>
<accession>A0A9W8IPJ0</accession>
<protein>
    <submittedName>
        <fullName evidence="2">Uncharacterized protein</fullName>
    </submittedName>
</protein>
<proteinExistence type="predicted"/>
<feature type="compositionally biased region" description="Basic residues" evidence="1">
    <location>
        <begin position="221"/>
        <end position="232"/>
    </location>
</feature>
<evidence type="ECO:0000313" key="2">
    <source>
        <dbReference type="EMBL" id="KAJ2920951.1"/>
    </source>
</evidence>